<evidence type="ECO:0000256" key="1">
    <source>
        <dbReference type="ARBA" id="ARBA00004123"/>
    </source>
</evidence>
<evidence type="ECO:0000313" key="11">
    <source>
        <dbReference type="Proteomes" id="UP000799640"/>
    </source>
</evidence>
<keyword evidence="7" id="KW-0539">Nucleus</keyword>
<feature type="compositionally biased region" description="Low complexity" evidence="8">
    <location>
        <begin position="566"/>
        <end position="577"/>
    </location>
</feature>
<dbReference type="PANTHER" id="PTHR12855:SF10">
    <property type="entry name" value="DNA METHYLTRANSFERASE 1-ASSOCIATED PROTEIN 1"/>
    <property type="match status" value="1"/>
</dbReference>
<evidence type="ECO:0000256" key="6">
    <source>
        <dbReference type="ARBA" id="ARBA00023163"/>
    </source>
</evidence>
<proteinExistence type="inferred from homology"/>
<keyword evidence="5" id="KW-0805">Transcription regulation</keyword>
<evidence type="ECO:0000256" key="4">
    <source>
        <dbReference type="ARBA" id="ARBA00022853"/>
    </source>
</evidence>
<dbReference type="Pfam" id="PF16282">
    <property type="entry name" value="SANT_DAMP1_like"/>
    <property type="match status" value="1"/>
</dbReference>
<feature type="region of interest" description="Disordered" evidence="8">
    <location>
        <begin position="99"/>
        <end position="127"/>
    </location>
</feature>
<feature type="region of interest" description="Disordered" evidence="8">
    <location>
        <begin position="359"/>
        <end position="409"/>
    </location>
</feature>
<organism evidence="10 11">
    <name type="scientific">Trichodelitschia bisporula</name>
    <dbReference type="NCBI Taxonomy" id="703511"/>
    <lineage>
        <taxon>Eukaryota</taxon>
        <taxon>Fungi</taxon>
        <taxon>Dikarya</taxon>
        <taxon>Ascomycota</taxon>
        <taxon>Pezizomycotina</taxon>
        <taxon>Dothideomycetes</taxon>
        <taxon>Dothideomycetes incertae sedis</taxon>
        <taxon>Phaeotrichales</taxon>
        <taxon>Phaeotrichaceae</taxon>
        <taxon>Trichodelitschia</taxon>
    </lineage>
</organism>
<evidence type="ECO:0000256" key="8">
    <source>
        <dbReference type="SAM" id="MobiDB-lite"/>
    </source>
</evidence>
<keyword evidence="4" id="KW-0156">Chromatin regulator</keyword>
<evidence type="ECO:0000256" key="7">
    <source>
        <dbReference type="ARBA" id="ARBA00023242"/>
    </source>
</evidence>
<dbReference type="OrthoDB" id="19740at2759"/>
<keyword evidence="11" id="KW-1185">Reference proteome</keyword>
<keyword evidence="6" id="KW-0804">Transcription</keyword>
<dbReference type="Gene3D" id="1.10.10.60">
    <property type="entry name" value="Homeodomain-like"/>
    <property type="match status" value="1"/>
</dbReference>
<comment type="subcellular location">
    <subcellularLocation>
        <location evidence="1">Nucleus</location>
    </subcellularLocation>
</comment>
<reference evidence="10" key="1">
    <citation type="journal article" date="2020" name="Stud. Mycol.">
        <title>101 Dothideomycetes genomes: a test case for predicting lifestyles and emergence of pathogens.</title>
        <authorList>
            <person name="Haridas S."/>
            <person name="Albert R."/>
            <person name="Binder M."/>
            <person name="Bloem J."/>
            <person name="Labutti K."/>
            <person name="Salamov A."/>
            <person name="Andreopoulos B."/>
            <person name="Baker S."/>
            <person name="Barry K."/>
            <person name="Bills G."/>
            <person name="Bluhm B."/>
            <person name="Cannon C."/>
            <person name="Castanera R."/>
            <person name="Culley D."/>
            <person name="Daum C."/>
            <person name="Ezra D."/>
            <person name="Gonzalez J."/>
            <person name="Henrissat B."/>
            <person name="Kuo A."/>
            <person name="Liang C."/>
            <person name="Lipzen A."/>
            <person name="Lutzoni F."/>
            <person name="Magnuson J."/>
            <person name="Mondo S."/>
            <person name="Nolan M."/>
            <person name="Ohm R."/>
            <person name="Pangilinan J."/>
            <person name="Park H.-J."/>
            <person name="Ramirez L."/>
            <person name="Alfaro M."/>
            <person name="Sun H."/>
            <person name="Tritt A."/>
            <person name="Yoshinaga Y."/>
            <person name="Zwiers L.-H."/>
            <person name="Turgeon B."/>
            <person name="Goodwin S."/>
            <person name="Spatafora J."/>
            <person name="Crous P."/>
            <person name="Grigoriev I."/>
        </authorList>
    </citation>
    <scope>NUCLEOTIDE SEQUENCE</scope>
    <source>
        <strain evidence="10">CBS 262.69</strain>
    </source>
</reference>
<dbReference type="Proteomes" id="UP000799640">
    <property type="component" value="Unassembled WGS sequence"/>
</dbReference>
<gene>
    <name evidence="10" type="ORF">EJ06DRAFT_512161</name>
</gene>
<sequence length="583" mass="64862">MASRKDVQDIMGLPAGDNAVKSAALRRPKALPAQKRVTGINREILALHGDRAPPISIVDSKKTYRGKLHRDYRPSKWERRAFINPARTDGLVLRHWQQRKAPKPTNDAMDVDGQTVEGQDPDQPEESKFAKYNVEVTVPTYDDATYDQYLQSEDWSKEETDYMLNLVQEYNQRWPVIIDRYDFPKSNSSPKRSRNSDALARPQDRDMDDAEESGGRTLEDIKARYYDIYAKTMSISTGGPFNMNEAEFQLHEMLMKYDPETERTRKNLAWMLCKRPAEEVREEEYLLSELQRIMMTAQRFEAERAEVRQRLEPVNALGSAAGTTAAATASSYTALNQLYTQLATQDRNRKARHRLSLASTDLANSPAMPSAGLATPTTATGHRDSIGGSGTKKGAAPPPQPVRQLSPRDEARFGVTTHERLQSGVSFRTDKVVKLRQAKSQIQTQKIGAALTELGVPELISLPTARVVEAFEGLVQRVIKLIESRKVVEKEENEVRVQAALHKELVPGDKEGTEAPEGEATGEKEKEKENGNKTEAEGGMEAPPAVGGGEEIRPPSSKGNAHKRSASVLSAASAASSKRSRKR</sequence>
<dbReference type="GO" id="GO:0035267">
    <property type="term" value="C:NuA4 histone acetyltransferase complex"/>
    <property type="evidence" value="ECO:0007669"/>
    <property type="project" value="InterPro"/>
</dbReference>
<accession>A0A6G1HT73</accession>
<dbReference type="GO" id="GO:0006281">
    <property type="term" value="P:DNA repair"/>
    <property type="evidence" value="ECO:0007669"/>
    <property type="project" value="InterPro"/>
</dbReference>
<dbReference type="InterPro" id="IPR032563">
    <property type="entry name" value="DAMP1_SANT-like"/>
</dbReference>
<evidence type="ECO:0000256" key="3">
    <source>
        <dbReference type="ARBA" id="ARBA00019132"/>
    </source>
</evidence>
<dbReference type="AlphaFoldDB" id="A0A6G1HT73"/>
<evidence type="ECO:0000313" key="10">
    <source>
        <dbReference type="EMBL" id="KAF2399111.1"/>
    </source>
</evidence>
<feature type="region of interest" description="Disordered" evidence="8">
    <location>
        <begin position="501"/>
        <end position="583"/>
    </location>
</feature>
<feature type="compositionally biased region" description="Basic and acidic residues" evidence="8">
    <location>
        <begin position="501"/>
        <end position="513"/>
    </location>
</feature>
<feature type="domain" description="DAMP1 SANT/Myb-like" evidence="9">
    <location>
        <begin position="128"/>
        <end position="231"/>
    </location>
</feature>
<dbReference type="GO" id="GO:0003714">
    <property type="term" value="F:transcription corepressor activity"/>
    <property type="evidence" value="ECO:0007669"/>
    <property type="project" value="TreeGrafter"/>
</dbReference>
<evidence type="ECO:0000256" key="2">
    <source>
        <dbReference type="ARBA" id="ARBA00006918"/>
    </source>
</evidence>
<feature type="compositionally biased region" description="Basic and acidic residues" evidence="8">
    <location>
        <begin position="521"/>
        <end position="536"/>
    </location>
</feature>
<dbReference type="InterPro" id="IPR027109">
    <property type="entry name" value="Swc4/Dmap1"/>
</dbReference>
<dbReference type="GO" id="GO:0000812">
    <property type="term" value="C:Swr1 complex"/>
    <property type="evidence" value="ECO:0007669"/>
    <property type="project" value="TreeGrafter"/>
</dbReference>
<dbReference type="EMBL" id="ML996698">
    <property type="protein sequence ID" value="KAF2399111.1"/>
    <property type="molecule type" value="Genomic_DNA"/>
</dbReference>
<evidence type="ECO:0000259" key="9">
    <source>
        <dbReference type="Pfam" id="PF16282"/>
    </source>
</evidence>
<evidence type="ECO:0000256" key="5">
    <source>
        <dbReference type="ARBA" id="ARBA00023015"/>
    </source>
</evidence>
<comment type="similarity">
    <text evidence="2">Belongs to the SWC4 family.</text>
</comment>
<dbReference type="GO" id="GO:0006338">
    <property type="term" value="P:chromatin remodeling"/>
    <property type="evidence" value="ECO:0007669"/>
    <property type="project" value="InterPro"/>
</dbReference>
<protein>
    <recommendedName>
        <fullName evidence="3">SWR1-complex protein 4</fullName>
    </recommendedName>
</protein>
<dbReference type="GO" id="GO:0000122">
    <property type="term" value="P:negative regulation of transcription by RNA polymerase II"/>
    <property type="evidence" value="ECO:0007669"/>
    <property type="project" value="TreeGrafter"/>
</dbReference>
<feature type="region of interest" description="Disordered" evidence="8">
    <location>
        <begin position="185"/>
        <end position="215"/>
    </location>
</feature>
<dbReference type="PANTHER" id="PTHR12855">
    <property type="entry name" value="DNA METHYLTRANSFERASE 1-ASSOCIATED PROTEIN 1 FAMILY MEMBER"/>
    <property type="match status" value="1"/>
</dbReference>
<name>A0A6G1HT73_9PEZI</name>